<reference evidence="1 2" key="1">
    <citation type="submission" date="2024-11" db="EMBL/GenBank/DDBJ databases">
        <title>Chromosome-level genome assembly of Eucalyptus globulus Labill. provides insights into its genome evolution.</title>
        <authorList>
            <person name="Li X."/>
        </authorList>
    </citation>
    <scope>NUCLEOTIDE SEQUENCE [LARGE SCALE GENOMIC DNA]</scope>
    <source>
        <strain evidence="1">CL2024</strain>
        <tissue evidence="1">Fresh tender leaves</tissue>
    </source>
</reference>
<name>A0ABD3J8I7_EUCGL</name>
<comment type="caution">
    <text evidence="1">The sequence shown here is derived from an EMBL/GenBank/DDBJ whole genome shotgun (WGS) entry which is preliminary data.</text>
</comment>
<dbReference type="AlphaFoldDB" id="A0ABD3J8I7"/>
<proteinExistence type="predicted"/>
<dbReference type="InterPro" id="IPR004320">
    <property type="entry name" value="BPS1_pln"/>
</dbReference>
<accession>A0ABD3J8I7</accession>
<dbReference type="PANTHER" id="PTHR33070:SF109">
    <property type="entry name" value="DOMAIN PROTEIN, PUTATIVE (DUF241)-RELATED"/>
    <property type="match status" value="1"/>
</dbReference>
<organism evidence="1 2">
    <name type="scientific">Eucalyptus globulus</name>
    <name type="common">Tasmanian blue gum</name>
    <dbReference type="NCBI Taxonomy" id="34317"/>
    <lineage>
        <taxon>Eukaryota</taxon>
        <taxon>Viridiplantae</taxon>
        <taxon>Streptophyta</taxon>
        <taxon>Embryophyta</taxon>
        <taxon>Tracheophyta</taxon>
        <taxon>Spermatophyta</taxon>
        <taxon>Magnoliopsida</taxon>
        <taxon>eudicotyledons</taxon>
        <taxon>Gunneridae</taxon>
        <taxon>Pentapetalae</taxon>
        <taxon>rosids</taxon>
        <taxon>malvids</taxon>
        <taxon>Myrtales</taxon>
        <taxon>Myrtaceae</taxon>
        <taxon>Myrtoideae</taxon>
        <taxon>Eucalypteae</taxon>
        <taxon>Eucalyptus</taxon>
    </lineage>
</organism>
<evidence type="ECO:0000313" key="1">
    <source>
        <dbReference type="EMBL" id="KAL3723657.1"/>
    </source>
</evidence>
<dbReference type="Proteomes" id="UP001634007">
    <property type="component" value="Unassembled WGS sequence"/>
</dbReference>
<sequence length="249" mass="27704">MAISSSKCKSNYHVRSTCFPSRSHPTTLRIFGLINKLESSRNKASTSSSGSVFAGLLGLGESVGSIQLLDFCDYSGQTLLHLKELMRVLQSALRRRRGEPGIETGVEEYANFKKRMKKDAKRLIAALRKMHLSSVLRVVRDANLLSTSIFQSMLSILATLVLRSNGQISKWSVVSKLVHPKGEFSCDQEEKQEDVNELECVDFSLTTICKQISREGDLEIGIGRIEDALEGLYRCLIGTRTSLLNIMSQ</sequence>
<protein>
    <submittedName>
        <fullName evidence="1">Uncharacterized protein</fullName>
    </submittedName>
</protein>
<dbReference type="Pfam" id="PF03087">
    <property type="entry name" value="BPS1"/>
    <property type="match status" value="1"/>
</dbReference>
<gene>
    <name evidence="1" type="ORF">ACJRO7_035772</name>
</gene>
<keyword evidence="2" id="KW-1185">Reference proteome</keyword>
<dbReference type="EMBL" id="JBJKBG010000009">
    <property type="protein sequence ID" value="KAL3723657.1"/>
    <property type="molecule type" value="Genomic_DNA"/>
</dbReference>
<evidence type="ECO:0000313" key="2">
    <source>
        <dbReference type="Proteomes" id="UP001634007"/>
    </source>
</evidence>
<dbReference type="PANTHER" id="PTHR33070">
    <property type="entry name" value="OS06G0725500 PROTEIN"/>
    <property type="match status" value="1"/>
</dbReference>